<name>A0A7S1TL73_9RHOD</name>
<evidence type="ECO:0000256" key="1">
    <source>
        <dbReference type="PROSITE-ProRule" id="PRU00042"/>
    </source>
</evidence>
<dbReference type="GO" id="GO:0008270">
    <property type="term" value="F:zinc ion binding"/>
    <property type="evidence" value="ECO:0007669"/>
    <property type="project" value="UniProtKB-KW"/>
</dbReference>
<proteinExistence type="predicted"/>
<feature type="compositionally biased region" description="Polar residues" evidence="2">
    <location>
        <begin position="127"/>
        <end position="137"/>
    </location>
</feature>
<feature type="region of interest" description="Disordered" evidence="2">
    <location>
        <begin position="14"/>
        <end position="109"/>
    </location>
</feature>
<dbReference type="InterPro" id="IPR036236">
    <property type="entry name" value="Znf_C2H2_sf"/>
</dbReference>
<feature type="compositionally biased region" description="Basic and acidic residues" evidence="2">
    <location>
        <begin position="337"/>
        <end position="347"/>
    </location>
</feature>
<feature type="compositionally biased region" description="Basic and acidic residues" evidence="2">
    <location>
        <begin position="67"/>
        <end position="87"/>
    </location>
</feature>
<evidence type="ECO:0000313" key="4">
    <source>
        <dbReference type="EMBL" id="CAD9239768.1"/>
    </source>
</evidence>
<gene>
    <name evidence="4" type="ORF">EAUS1353_LOCUS1506</name>
</gene>
<feature type="compositionally biased region" description="Basic and acidic residues" evidence="2">
    <location>
        <begin position="172"/>
        <end position="181"/>
    </location>
</feature>
<dbReference type="InterPro" id="IPR013087">
    <property type="entry name" value="Znf_C2H2_type"/>
</dbReference>
<dbReference type="PROSITE" id="PS00028">
    <property type="entry name" value="ZINC_FINGER_C2H2_1"/>
    <property type="match status" value="1"/>
</dbReference>
<dbReference type="AlphaFoldDB" id="A0A7S1TL73"/>
<keyword evidence="1" id="KW-0862">Zinc</keyword>
<reference evidence="4" key="1">
    <citation type="submission" date="2021-01" db="EMBL/GenBank/DDBJ databases">
        <authorList>
            <person name="Corre E."/>
            <person name="Pelletier E."/>
            <person name="Niang G."/>
            <person name="Scheremetjew M."/>
            <person name="Finn R."/>
            <person name="Kale V."/>
            <person name="Holt S."/>
            <person name="Cochrane G."/>
            <person name="Meng A."/>
            <person name="Brown T."/>
            <person name="Cohen L."/>
        </authorList>
    </citation>
    <scope>NUCLEOTIDE SEQUENCE</scope>
    <source>
        <strain evidence="4">CCMP3124</strain>
    </source>
</reference>
<keyword evidence="1" id="KW-0863">Zinc-finger</keyword>
<feature type="region of interest" description="Disordered" evidence="2">
    <location>
        <begin position="127"/>
        <end position="188"/>
    </location>
</feature>
<evidence type="ECO:0000259" key="3">
    <source>
        <dbReference type="PROSITE" id="PS50157"/>
    </source>
</evidence>
<dbReference type="EMBL" id="HBGI01002304">
    <property type="protein sequence ID" value="CAD9239768.1"/>
    <property type="molecule type" value="Transcribed_RNA"/>
</dbReference>
<sequence length="385" mass="43081">MAADAAVALIAARRTDALGERLREEKKEKEEENEEEEKEGEKVEDTAEDSEVEVKRKWQGRQSPVNRAEELRRTGRRRVTGDEDRRNVGCGGDELARAGRGGCASSNDARGKKYCGLGLASTSHGSMIAKQNSPDLTRSSHHAGDERDEDSPNSGRASRNAADGDSPQQSGDKAEPVHGAERQNYAQGGRGEICMDNIDERLLAPQLKRSGPILNEFPELARFFRQEKRNERGACIHECAMCSYSTLNKTTLLYHVVGRHLDIKPFVCTQGCGAVRGSYSNMRQHELRSHQIPYYDRNKVSQTPDYFVCASCERRFGAPLNLLRHFLAHHMPQRLWSDSRRPGDPPEPRVQNQSAIANGEAQRRQRVKDLMSIENLTEPSNDEGS</sequence>
<feature type="domain" description="C2H2-type" evidence="3">
    <location>
        <begin position="237"/>
        <end position="265"/>
    </location>
</feature>
<evidence type="ECO:0000256" key="2">
    <source>
        <dbReference type="SAM" id="MobiDB-lite"/>
    </source>
</evidence>
<feature type="compositionally biased region" description="Basic and acidic residues" evidence="2">
    <location>
        <begin position="14"/>
        <end position="30"/>
    </location>
</feature>
<feature type="region of interest" description="Disordered" evidence="2">
    <location>
        <begin position="336"/>
        <end position="365"/>
    </location>
</feature>
<organism evidence="4">
    <name type="scientific">Erythrolobus australicus</name>
    <dbReference type="NCBI Taxonomy" id="1077150"/>
    <lineage>
        <taxon>Eukaryota</taxon>
        <taxon>Rhodophyta</taxon>
        <taxon>Bangiophyceae</taxon>
        <taxon>Porphyridiales</taxon>
        <taxon>Porphyridiaceae</taxon>
        <taxon>Erythrolobus</taxon>
    </lineage>
</organism>
<feature type="domain" description="C2H2-type" evidence="3">
    <location>
        <begin position="307"/>
        <end position="335"/>
    </location>
</feature>
<dbReference type="PROSITE" id="PS50157">
    <property type="entry name" value="ZINC_FINGER_C2H2_2"/>
    <property type="match status" value="2"/>
</dbReference>
<dbReference type="Gene3D" id="3.30.160.60">
    <property type="entry name" value="Classic Zinc Finger"/>
    <property type="match status" value="1"/>
</dbReference>
<dbReference type="SMART" id="SM00355">
    <property type="entry name" value="ZnF_C2H2"/>
    <property type="match status" value="3"/>
</dbReference>
<dbReference type="SUPFAM" id="SSF57667">
    <property type="entry name" value="beta-beta-alpha zinc fingers"/>
    <property type="match status" value="1"/>
</dbReference>
<keyword evidence="1" id="KW-0479">Metal-binding</keyword>
<protein>
    <recommendedName>
        <fullName evidence="3">C2H2-type domain-containing protein</fullName>
    </recommendedName>
</protein>
<accession>A0A7S1TL73</accession>